<comment type="caution">
    <text evidence="3">The sequence shown here is derived from an EMBL/GenBank/DDBJ whole genome shotgun (WGS) entry which is preliminary data.</text>
</comment>
<evidence type="ECO:0000313" key="3">
    <source>
        <dbReference type="EMBL" id="KAF0301230.1"/>
    </source>
</evidence>
<keyword evidence="2" id="KW-0732">Signal</keyword>
<protein>
    <submittedName>
        <fullName evidence="3">Uncharacterized protein</fullName>
    </submittedName>
</protein>
<dbReference type="EMBL" id="VIIS01001182">
    <property type="protein sequence ID" value="KAF0301230.1"/>
    <property type="molecule type" value="Genomic_DNA"/>
</dbReference>
<feature type="signal peptide" evidence="2">
    <location>
        <begin position="1"/>
        <end position="29"/>
    </location>
</feature>
<name>A0A6A4WC56_AMPAM</name>
<feature type="compositionally biased region" description="Basic residues" evidence="1">
    <location>
        <begin position="165"/>
        <end position="176"/>
    </location>
</feature>
<evidence type="ECO:0000256" key="2">
    <source>
        <dbReference type="SAM" id="SignalP"/>
    </source>
</evidence>
<accession>A0A6A4WC56</accession>
<reference evidence="3 4" key="1">
    <citation type="submission" date="2019-07" db="EMBL/GenBank/DDBJ databases">
        <title>Draft genome assembly of a fouling barnacle, Amphibalanus amphitrite (Darwin, 1854): The first reference genome for Thecostraca.</title>
        <authorList>
            <person name="Kim W."/>
        </authorList>
    </citation>
    <scope>NUCLEOTIDE SEQUENCE [LARGE SCALE GENOMIC DNA]</scope>
    <source>
        <strain evidence="3">SNU_AA5</strain>
        <tissue evidence="3">Soma without cirri and trophi</tissue>
    </source>
</reference>
<dbReference type="Proteomes" id="UP000440578">
    <property type="component" value="Unassembled WGS sequence"/>
</dbReference>
<sequence>MASSTVRWSPLAPLSVLLLLLLVLSTAMASSHVCPKKHGSVAFIKCDLCVRRCLSHHRGRRDSQEDESSGTTSSDATVGDRALCPFRLKLREFGDISVQEAEAAFDDGERHCRGLGSACTPLTIDVTYPVEGRIETDAVTVGFVCATASPDGVTKGVREPSLGGRRPRRTLVHSGRRQGASAGTEHRRHRHGLH</sequence>
<feature type="region of interest" description="Disordered" evidence="1">
    <location>
        <begin position="155"/>
        <end position="194"/>
    </location>
</feature>
<keyword evidence="4" id="KW-1185">Reference proteome</keyword>
<evidence type="ECO:0000256" key="1">
    <source>
        <dbReference type="SAM" id="MobiDB-lite"/>
    </source>
</evidence>
<gene>
    <name evidence="3" type="ORF">FJT64_026436</name>
</gene>
<proteinExistence type="predicted"/>
<dbReference type="AlphaFoldDB" id="A0A6A4WC56"/>
<organism evidence="3 4">
    <name type="scientific">Amphibalanus amphitrite</name>
    <name type="common">Striped barnacle</name>
    <name type="synonym">Balanus amphitrite</name>
    <dbReference type="NCBI Taxonomy" id="1232801"/>
    <lineage>
        <taxon>Eukaryota</taxon>
        <taxon>Metazoa</taxon>
        <taxon>Ecdysozoa</taxon>
        <taxon>Arthropoda</taxon>
        <taxon>Crustacea</taxon>
        <taxon>Multicrustacea</taxon>
        <taxon>Cirripedia</taxon>
        <taxon>Thoracica</taxon>
        <taxon>Thoracicalcarea</taxon>
        <taxon>Balanomorpha</taxon>
        <taxon>Balanoidea</taxon>
        <taxon>Balanidae</taxon>
        <taxon>Amphibalaninae</taxon>
        <taxon>Amphibalanus</taxon>
    </lineage>
</organism>
<feature type="chain" id="PRO_5025683688" evidence="2">
    <location>
        <begin position="30"/>
        <end position="194"/>
    </location>
</feature>
<evidence type="ECO:0000313" key="4">
    <source>
        <dbReference type="Proteomes" id="UP000440578"/>
    </source>
</evidence>